<evidence type="ECO:0000259" key="1">
    <source>
        <dbReference type="Pfam" id="PF18741"/>
    </source>
</evidence>
<proteinExistence type="predicted"/>
<organism evidence="2 3">
    <name type="scientific">Candidatus Sungbacteria bacterium RIFCSPLOWO2_01_FULL_47_10</name>
    <dbReference type="NCBI Taxonomy" id="1802276"/>
    <lineage>
        <taxon>Bacteria</taxon>
        <taxon>Candidatus Sungiibacteriota</taxon>
    </lineage>
</organism>
<dbReference type="EMBL" id="MHQO01000023">
    <property type="protein sequence ID" value="OHA06800.1"/>
    <property type="molecule type" value="Genomic_DNA"/>
</dbReference>
<dbReference type="Gene3D" id="3.40.960.10">
    <property type="entry name" value="VSR Endonuclease"/>
    <property type="match status" value="1"/>
</dbReference>
<name>A0A1G2L5F6_9BACT</name>
<feature type="domain" description="Restriction endonuclease type II-like" evidence="1">
    <location>
        <begin position="138"/>
        <end position="227"/>
    </location>
</feature>
<dbReference type="InterPro" id="IPR011335">
    <property type="entry name" value="Restrct_endonuc-II-like"/>
</dbReference>
<comment type="caution">
    <text evidence="2">The sequence shown here is derived from an EMBL/GenBank/DDBJ whole genome shotgun (WGS) entry which is preliminary data.</text>
</comment>
<reference evidence="2 3" key="1">
    <citation type="journal article" date="2016" name="Nat. Commun.">
        <title>Thousands of microbial genomes shed light on interconnected biogeochemical processes in an aquifer system.</title>
        <authorList>
            <person name="Anantharaman K."/>
            <person name="Brown C.T."/>
            <person name="Hug L.A."/>
            <person name="Sharon I."/>
            <person name="Castelle C.J."/>
            <person name="Probst A.J."/>
            <person name="Thomas B.C."/>
            <person name="Singh A."/>
            <person name="Wilkins M.J."/>
            <person name="Karaoz U."/>
            <person name="Brodie E.L."/>
            <person name="Williams K.H."/>
            <person name="Hubbard S.S."/>
            <person name="Banfield J.F."/>
        </authorList>
    </citation>
    <scope>NUCLEOTIDE SEQUENCE [LARGE SCALE GENOMIC DNA]</scope>
</reference>
<dbReference type="Pfam" id="PF18741">
    <property type="entry name" value="MTES_1575"/>
    <property type="match status" value="1"/>
</dbReference>
<dbReference type="SUPFAM" id="SSF52980">
    <property type="entry name" value="Restriction endonuclease-like"/>
    <property type="match status" value="1"/>
</dbReference>
<dbReference type="Proteomes" id="UP000177982">
    <property type="component" value="Unassembled WGS sequence"/>
</dbReference>
<dbReference type="InterPro" id="IPR049468">
    <property type="entry name" value="Restrct_endonuc-II-like_dom"/>
</dbReference>
<sequence>MLSKKKNVLVAVIRSRRDRDALMKKRWYRIPVLHMPKKKFTHIAFYQPAVFGKKGKRIAYYARVRKTKIVKRVALLPDEKYHPRAHDDYVYCGLGKIQKLDQPIKNIIPRRISFGFTDLKTLLSARDVLELYGVLPTEQIVEKRLKQFGITSIPEFTISLCGRRFRIDLAIFCPNGKIAVECDNKKAHASKAQKIKDAVKNSCLRRNDWRVIRLKERDIVEHLDCCILRIKKVVASPVKRPSSYLIEGAG</sequence>
<accession>A0A1G2L5F6</accession>
<gene>
    <name evidence="2" type="ORF">A2934_03815</name>
</gene>
<dbReference type="AlphaFoldDB" id="A0A1G2L5F6"/>
<evidence type="ECO:0000313" key="3">
    <source>
        <dbReference type="Proteomes" id="UP000177982"/>
    </source>
</evidence>
<evidence type="ECO:0000313" key="2">
    <source>
        <dbReference type="EMBL" id="OHA06800.1"/>
    </source>
</evidence>
<protein>
    <recommendedName>
        <fullName evidence="1">Restriction endonuclease type II-like domain-containing protein</fullName>
    </recommendedName>
</protein>